<dbReference type="GeneTree" id="ENSGT01030000234977"/>
<evidence type="ECO:0000313" key="3">
    <source>
        <dbReference type="Ensembl" id="ENSCPRP00005019799.1"/>
    </source>
</evidence>
<evidence type="ECO:0000313" key="4">
    <source>
        <dbReference type="Proteomes" id="UP000594220"/>
    </source>
</evidence>
<dbReference type="Gene3D" id="3.30.160.60">
    <property type="entry name" value="Classic Zinc Finger"/>
    <property type="match status" value="1"/>
</dbReference>
<dbReference type="AlphaFoldDB" id="A0A7M4F5U2"/>
<gene>
    <name evidence="3" type="primary">LOC109313433</name>
</gene>
<dbReference type="GO" id="GO:0071011">
    <property type="term" value="C:precatalytic spliceosome"/>
    <property type="evidence" value="ECO:0007669"/>
    <property type="project" value="TreeGrafter"/>
</dbReference>
<accession>A0A7M4F5U2</accession>
<dbReference type="PROSITE" id="PS00028">
    <property type="entry name" value="ZINC_FINGER_C2H2_1"/>
    <property type="match status" value="1"/>
</dbReference>
<dbReference type="Pfam" id="PF12874">
    <property type="entry name" value="zf-met"/>
    <property type="match status" value="1"/>
</dbReference>
<dbReference type="InterPro" id="IPR003604">
    <property type="entry name" value="Matrin/U1-like-C_Znf_C2H2"/>
</dbReference>
<dbReference type="PANTHER" id="PTHR45762">
    <property type="entry name" value="ZINC FINGER RNA-BINDING PROTEIN"/>
    <property type="match status" value="1"/>
</dbReference>
<reference evidence="3" key="1">
    <citation type="submission" date="2025-08" db="UniProtKB">
        <authorList>
            <consortium name="Ensembl"/>
        </authorList>
    </citation>
    <scope>IDENTIFICATION</scope>
</reference>
<keyword evidence="4" id="KW-1185">Reference proteome</keyword>
<dbReference type="PANTHER" id="PTHR45762:SF10">
    <property type="entry name" value="C2H2-TYPE DOMAIN-CONTAINING PROTEIN"/>
    <property type="match status" value="1"/>
</dbReference>
<reference evidence="3" key="2">
    <citation type="submission" date="2025-09" db="UniProtKB">
        <authorList>
            <consortium name="Ensembl"/>
        </authorList>
    </citation>
    <scope>IDENTIFICATION</scope>
</reference>
<dbReference type="InterPro" id="IPR013087">
    <property type="entry name" value="Znf_C2H2_type"/>
</dbReference>
<feature type="region of interest" description="Disordered" evidence="1">
    <location>
        <begin position="211"/>
        <end position="231"/>
    </location>
</feature>
<dbReference type="InterPro" id="IPR036236">
    <property type="entry name" value="Znf_C2H2_sf"/>
</dbReference>
<dbReference type="GO" id="GO:0008270">
    <property type="term" value="F:zinc ion binding"/>
    <property type="evidence" value="ECO:0007669"/>
    <property type="project" value="InterPro"/>
</dbReference>
<organism evidence="3 4">
    <name type="scientific">Crocodylus porosus</name>
    <name type="common">Saltwater crocodile</name>
    <name type="synonym">Estuarine crocodile</name>
    <dbReference type="NCBI Taxonomy" id="8502"/>
    <lineage>
        <taxon>Eukaryota</taxon>
        <taxon>Metazoa</taxon>
        <taxon>Chordata</taxon>
        <taxon>Craniata</taxon>
        <taxon>Vertebrata</taxon>
        <taxon>Euteleostomi</taxon>
        <taxon>Archelosauria</taxon>
        <taxon>Archosauria</taxon>
        <taxon>Crocodylia</taxon>
        <taxon>Longirostres</taxon>
        <taxon>Crocodylidae</taxon>
        <taxon>Crocodylus</taxon>
    </lineage>
</organism>
<sequence length="360" mass="41404">MSTAKEGDAKPEDAEPEPEKKIFYCEICKVLCMSSVTLQSHYRGGKHKKRERAMNPYLYGKLETSFNNFDSELSLYLNYLPGAPAPAPAPVMLETAKPVKRKLTKDITCLKDFMEDPKREEPLVGLEHVVEIRFAGRREPYYECKLCVFNAQLVPMIGHLSGYKHRRAYVDKEYRDKINKIMPTVKEDKVSFFRRIAREIEKTEGLKMFKTKDYTGPSTSSPSKKKARWENSYKPENDPVWKERALQFLETFRITSDSEATQVVSITQNLTEALRAFCEKKAAEMPTGAKAFHLKDLNRQSLHHTILQTLHWHLPVHTVTKQVVDHLLMDTELMILQACLRSVTLLPLKLEALLLESVNG</sequence>
<dbReference type="SMART" id="SM00451">
    <property type="entry name" value="ZnF_U1"/>
    <property type="match status" value="1"/>
</dbReference>
<name>A0A7M4F5U2_CROPO</name>
<dbReference type="GO" id="GO:0003725">
    <property type="term" value="F:double-stranded RNA binding"/>
    <property type="evidence" value="ECO:0007669"/>
    <property type="project" value="TreeGrafter"/>
</dbReference>
<feature type="domain" description="C2H2-type" evidence="2">
    <location>
        <begin position="25"/>
        <end position="47"/>
    </location>
</feature>
<proteinExistence type="predicted"/>
<dbReference type="GO" id="GO:0003727">
    <property type="term" value="F:single-stranded RNA binding"/>
    <property type="evidence" value="ECO:0007669"/>
    <property type="project" value="TreeGrafter"/>
</dbReference>
<evidence type="ECO:0000259" key="2">
    <source>
        <dbReference type="PROSITE" id="PS00028"/>
    </source>
</evidence>
<dbReference type="Ensembl" id="ENSCPRT00005023149.1">
    <property type="protein sequence ID" value="ENSCPRP00005019799.1"/>
    <property type="gene ID" value="ENSCPRG00005013812.1"/>
</dbReference>
<dbReference type="Proteomes" id="UP000594220">
    <property type="component" value="Unplaced"/>
</dbReference>
<protein>
    <submittedName>
        <fullName evidence="3">Uncharacterized LOC109313433</fullName>
    </submittedName>
</protein>
<dbReference type="SUPFAM" id="SSF57667">
    <property type="entry name" value="beta-beta-alpha zinc fingers"/>
    <property type="match status" value="1"/>
</dbReference>
<evidence type="ECO:0000256" key="1">
    <source>
        <dbReference type="SAM" id="MobiDB-lite"/>
    </source>
</evidence>